<dbReference type="PANTHER" id="PTHR43877">
    <property type="entry name" value="AMINOALKYLPHOSPHONATE N-ACETYLTRANSFERASE-RELATED-RELATED"/>
    <property type="match status" value="1"/>
</dbReference>
<proteinExistence type="predicted"/>
<dbReference type="PROSITE" id="PS51186">
    <property type="entry name" value="GNAT"/>
    <property type="match status" value="1"/>
</dbReference>
<evidence type="ECO:0000259" key="3">
    <source>
        <dbReference type="PROSITE" id="PS51186"/>
    </source>
</evidence>
<dbReference type="Gene3D" id="3.40.630.30">
    <property type="match status" value="1"/>
</dbReference>
<dbReference type="RefSeq" id="WP_311363298.1">
    <property type="nucleotide sequence ID" value="NZ_JAVRIC010000001.1"/>
</dbReference>
<sequence length="151" mass="17109">MASQPEVRVRRARREDAEAIIALEQLFPGDRMSDRAIRRLLGVPSAAAWVALRQRWTCGALVMTTRRGSTIARIYSLVVHPEARGHGLGIRLVHAAQTEARKRGCRTMSLEVRADNQAARALYERLGYHLHACLPDYYEDGETGLRLRRTF</sequence>
<gene>
    <name evidence="4" type="ORF">RM530_00805</name>
</gene>
<dbReference type="InterPro" id="IPR050832">
    <property type="entry name" value="Bact_Acetyltransf"/>
</dbReference>
<evidence type="ECO:0000256" key="2">
    <source>
        <dbReference type="ARBA" id="ARBA00023315"/>
    </source>
</evidence>
<dbReference type="Pfam" id="PF00583">
    <property type="entry name" value="Acetyltransf_1"/>
    <property type="match status" value="1"/>
</dbReference>
<keyword evidence="2 4" id="KW-0012">Acyltransferase</keyword>
<evidence type="ECO:0000313" key="4">
    <source>
        <dbReference type="EMBL" id="MDT0495906.1"/>
    </source>
</evidence>
<keyword evidence="1 4" id="KW-0808">Transferase</keyword>
<dbReference type="GO" id="GO:0016746">
    <property type="term" value="F:acyltransferase activity"/>
    <property type="evidence" value="ECO:0007669"/>
    <property type="project" value="UniProtKB-KW"/>
</dbReference>
<dbReference type="InterPro" id="IPR016181">
    <property type="entry name" value="Acyl_CoA_acyltransferase"/>
</dbReference>
<dbReference type="SUPFAM" id="SSF55729">
    <property type="entry name" value="Acyl-CoA N-acyltransferases (Nat)"/>
    <property type="match status" value="1"/>
</dbReference>
<accession>A0ABU2WDF9</accession>
<reference evidence="4 5" key="1">
    <citation type="submission" date="2023-09" db="EMBL/GenBank/DDBJ databases">
        <authorList>
            <person name="Rey-Velasco X."/>
        </authorList>
    </citation>
    <scope>NUCLEOTIDE SEQUENCE [LARGE SCALE GENOMIC DNA]</scope>
    <source>
        <strain evidence="4 5">W345</strain>
    </source>
</reference>
<name>A0ABU2WDF9_9GAMM</name>
<keyword evidence="5" id="KW-1185">Reference proteome</keyword>
<feature type="domain" description="N-acetyltransferase" evidence="3">
    <location>
        <begin position="7"/>
        <end position="151"/>
    </location>
</feature>
<protein>
    <submittedName>
        <fullName evidence="4">GNAT family N-acetyltransferase</fullName>
        <ecNumber evidence="4">2.3.1.-</ecNumber>
    </submittedName>
</protein>
<dbReference type="CDD" id="cd04301">
    <property type="entry name" value="NAT_SF"/>
    <property type="match status" value="1"/>
</dbReference>
<dbReference type="EC" id="2.3.1.-" evidence="4"/>
<evidence type="ECO:0000313" key="5">
    <source>
        <dbReference type="Proteomes" id="UP001254608"/>
    </source>
</evidence>
<dbReference type="PANTHER" id="PTHR43877:SF2">
    <property type="entry name" value="AMINOALKYLPHOSPHONATE N-ACETYLTRANSFERASE-RELATED"/>
    <property type="match status" value="1"/>
</dbReference>
<dbReference type="Proteomes" id="UP001254608">
    <property type="component" value="Unassembled WGS sequence"/>
</dbReference>
<organism evidence="4 5">
    <name type="scientific">Banduia mediterranea</name>
    <dbReference type="NCBI Taxonomy" id="3075609"/>
    <lineage>
        <taxon>Bacteria</taxon>
        <taxon>Pseudomonadati</taxon>
        <taxon>Pseudomonadota</taxon>
        <taxon>Gammaproteobacteria</taxon>
        <taxon>Nevskiales</taxon>
        <taxon>Algiphilaceae</taxon>
        <taxon>Banduia</taxon>
    </lineage>
</organism>
<dbReference type="InterPro" id="IPR000182">
    <property type="entry name" value="GNAT_dom"/>
</dbReference>
<dbReference type="EMBL" id="JAVRIC010000001">
    <property type="protein sequence ID" value="MDT0495906.1"/>
    <property type="molecule type" value="Genomic_DNA"/>
</dbReference>
<comment type="caution">
    <text evidence="4">The sequence shown here is derived from an EMBL/GenBank/DDBJ whole genome shotgun (WGS) entry which is preliminary data.</text>
</comment>
<evidence type="ECO:0000256" key="1">
    <source>
        <dbReference type="ARBA" id="ARBA00022679"/>
    </source>
</evidence>